<dbReference type="Pfam" id="PF23598">
    <property type="entry name" value="LRR_14"/>
    <property type="match status" value="1"/>
</dbReference>
<dbReference type="InterPro" id="IPR038005">
    <property type="entry name" value="RX-like_CC"/>
</dbReference>
<dbReference type="Proteomes" id="UP000007752">
    <property type="component" value="Chromosome 11"/>
</dbReference>
<dbReference type="InterPro" id="IPR044974">
    <property type="entry name" value="Disease_R_plants"/>
</dbReference>
<evidence type="ECO:0000259" key="8">
    <source>
        <dbReference type="Pfam" id="PF18052"/>
    </source>
</evidence>
<dbReference type="SUPFAM" id="SSF52058">
    <property type="entry name" value="L domain-like"/>
    <property type="match status" value="1"/>
</dbReference>
<dbReference type="Gene3D" id="3.80.10.10">
    <property type="entry name" value="Ribonuclease Inhibitor"/>
    <property type="match status" value="1"/>
</dbReference>
<dbReference type="CDD" id="cd14798">
    <property type="entry name" value="RX-CC_like"/>
    <property type="match status" value="1"/>
</dbReference>
<reference evidence="13" key="6">
    <citation type="journal article" date="2008" name="Nucleic Acids Res.">
        <title>The rice annotation project database (RAP-DB): 2008 update.</title>
        <authorList>
            <consortium name="The rice annotation project (RAP)"/>
        </authorList>
    </citation>
    <scope>GENOME REANNOTATION</scope>
    <source>
        <strain evidence="13">cv. Nipponbare</strain>
    </source>
</reference>
<comment type="similarity">
    <text evidence="1">Belongs to the disease resistance NB-LRR family.</text>
</comment>
<organism evidence="12">
    <name type="scientific">Oryza sativa subsp. japonica</name>
    <name type="common">Rice</name>
    <dbReference type="NCBI Taxonomy" id="39947"/>
    <lineage>
        <taxon>Eukaryota</taxon>
        <taxon>Viridiplantae</taxon>
        <taxon>Streptophyta</taxon>
        <taxon>Embryophyta</taxon>
        <taxon>Tracheophyta</taxon>
        <taxon>Spermatophyta</taxon>
        <taxon>Magnoliopsida</taxon>
        <taxon>Liliopsida</taxon>
        <taxon>Poales</taxon>
        <taxon>Poaceae</taxon>
        <taxon>BOP clade</taxon>
        <taxon>Oryzoideae</taxon>
        <taxon>Oryzeae</taxon>
        <taxon>Oryzinae</taxon>
        <taxon>Oryza</taxon>
        <taxon>Oryza sativa</taxon>
    </lineage>
</organism>
<evidence type="ECO:0000259" key="9">
    <source>
        <dbReference type="Pfam" id="PF23559"/>
    </source>
</evidence>
<evidence type="ECO:0000259" key="7">
    <source>
        <dbReference type="Pfam" id="PF00931"/>
    </source>
</evidence>
<dbReference type="Gene3D" id="3.40.50.300">
    <property type="entry name" value="P-loop containing nucleotide triphosphate hydrolases"/>
    <property type="match status" value="1"/>
</dbReference>
<keyword evidence="2" id="KW-0433">Leucine-rich repeat</keyword>
<feature type="domain" description="NB-ARC" evidence="7">
    <location>
        <begin position="190"/>
        <end position="338"/>
    </location>
</feature>
<dbReference type="EMBL" id="CM000148">
    <property type="protein sequence ID" value="EAZ19152.1"/>
    <property type="molecule type" value="Genomic_DNA"/>
</dbReference>
<dbReference type="InterPro" id="IPR041118">
    <property type="entry name" value="Rx_N"/>
</dbReference>
<reference evidence="11" key="9">
    <citation type="submission" date="2009-08" db="EMBL/GenBank/DDBJ databases">
        <title>The Second Rice Annotation Project Meeting (RAP2).</title>
        <authorList>
            <consortium name="The Rice Annotation Project (RAP)"/>
        </authorList>
    </citation>
    <scope>NUCLEOTIDE SEQUENCE</scope>
</reference>
<name>A0A8J8YE50_ORYSJ</name>
<dbReference type="GO" id="GO:0002758">
    <property type="term" value="P:innate immune response-activating signaling pathway"/>
    <property type="evidence" value="ECO:0007669"/>
    <property type="project" value="UniProtKB-ARBA"/>
</dbReference>
<dbReference type="EMBL" id="AP008217">
    <property type="protein sequence ID" value="BAH95414.1"/>
    <property type="molecule type" value="Genomic_DNA"/>
</dbReference>
<evidence type="ECO:0000256" key="4">
    <source>
        <dbReference type="ARBA" id="ARBA00022741"/>
    </source>
</evidence>
<reference evidence="12" key="7">
    <citation type="submission" date="2008-12" db="EMBL/GenBank/DDBJ databases">
        <title>Improved gene annotation of the rice (Oryza sativa) genomes.</title>
        <authorList>
            <person name="Wang J."/>
            <person name="Li R."/>
            <person name="Fan W."/>
            <person name="Huang Q."/>
            <person name="Zhang J."/>
            <person name="Zhou Y."/>
            <person name="Hu Y."/>
            <person name="Zi S."/>
            <person name="Li J."/>
            <person name="Ni P."/>
            <person name="Zheng H."/>
            <person name="Zhang Y."/>
            <person name="Zhao M."/>
            <person name="Hao Q."/>
            <person name="McDermott J."/>
            <person name="Samudrala R."/>
            <person name="Kristiansen K."/>
            <person name="Wong G.K.-S."/>
        </authorList>
    </citation>
    <scope>NUCLEOTIDE SEQUENCE</scope>
</reference>
<dbReference type="GO" id="GO:0042742">
    <property type="term" value="P:defense response to bacterium"/>
    <property type="evidence" value="ECO:0007669"/>
    <property type="project" value="UniProtKB-ARBA"/>
</dbReference>
<dbReference type="GO" id="GO:0043531">
    <property type="term" value="F:ADP binding"/>
    <property type="evidence" value="ECO:0007669"/>
    <property type="project" value="InterPro"/>
</dbReference>
<dbReference type="GO" id="GO:0009626">
    <property type="term" value="P:plant-type hypersensitive response"/>
    <property type="evidence" value="ECO:0007669"/>
    <property type="project" value="UniProtKB-ARBA"/>
</dbReference>
<evidence type="ECO:0000313" key="13">
    <source>
        <dbReference type="Proteomes" id="UP000000763"/>
    </source>
</evidence>
<dbReference type="HOGENOM" id="CLU_000837_7_1_1"/>
<dbReference type="PANTHER" id="PTHR23155:SF1062">
    <property type="entry name" value="OS11G0579400 PROTEIN"/>
    <property type="match status" value="1"/>
</dbReference>
<dbReference type="OrthoDB" id="661671at2759"/>
<evidence type="ECO:0000313" key="12">
    <source>
        <dbReference type="EMBL" id="EAZ19152.1"/>
    </source>
</evidence>
<dbReference type="InterPro" id="IPR058922">
    <property type="entry name" value="WHD_DRP"/>
</dbReference>
<dbReference type="Pfam" id="PF23559">
    <property type="entry name" value="WHD_DRP"/>
    <property type="match status" value="1"/>
</dbReference>
<dbReference type="InterPro" id="IPR036388">
    <property type="entry name" value="WH-like_DNA-bd_sf"/>
</dbReference>
<keyword evidence="4" id="KW-0547">Nucleotide-binding</keyword>
<reference evidence="11" key="4">
    <citation type="journal article" date="2007" name="Genome Res.">
        <title>Curated Genome Annotation of Oryza sativa ssp. japonica and Comparative Genome Analysis with Arabidopsis thaliana.</title>
        <authorList>
            <consortium name="The Rice Annotation Project (RAP)"/>
            <person name="Itoh T."/>
            <person name="Tanaka T."/>
            <person name="Barrero R.A."/>
            <person name="Yamasaki C."/>
            <person name="Fujii Y."/>
            <person name="Hilton P.B."/>
            <person name="Antonio B.A."/>
            <person name="Aono H."/>
            <person name="Apweiler R."/>
            <person name="Bruskiewich R."/>
            <person name="Bureau T."/>
            <person name="Burr F."/>
            <person name="Costa de Oliveira A."/>
            <person name="Fuks G."/>
            <person name="Habara T."/>
            <person name="Haberer G."/>
            <person name="Han B."/>
            <person name="Harada E."/>
            <person name="Hiraki A.T."/>
            <person name="Hirochika H."/>
            <person name="Hoen D."/>
            <person name="Hokari H."/>
            <person name="Hosokawa S."/>
            <person name="Hsing Y."/>
            <person name="Ikawa H."/>
            <person name="Ikeo K."/>
            <person name="Imanishi T."/>
            <person name="Ito Y."/>
            <person name="Jaiswal P."/>
            <person name="Kanno M."/>
            <person name="Kawahara Y."/>
            <person name="Kawamura T."/>
            <person name="Kawashima H."/>
            <person name="Khurana J.P."/>
            <person name="Kikuchi S."/>
            <person name="Komatsu S."/>
            <person name="Koyanagi K.O."/>
            <person name="Kubooka H."/>
            <person name="Lieberherr D."/>
            <person name="Lin Y.C."/>
            <person name="Lonsdale D."/>
            <person name="Matsumoto T."/>
            <person name="Matsuya A."/>
            <person name="McCombie W.R."/>
            <person name="Messing J."/>
            <person name="Miyao A."/>
            <person name="Mulder N."/>
            <person name="Nagamura Y."/>
            <person name="Nam J."/>
            <person name="Namiki N."/>
            <person name="Numa H."/>
            <person name="Nurimoto S."/>
            <person name="O'donovan C."/>
            <person name="Ohyanagi H."/>
            <person name="Okido T."/>
            <person name="Oota S."/>
            <person name="Osato N."/>
            <person name="Palmer L.E."/>
            <person name="Quetier F."/>
            <person name="Raghuvanshi S."/>
            <person name="Saichi N."/>
            <person name="Sakai H."/>
            <person name="Sakai Y."/>
            <person name="Sakata K."/>
            <person name="Sakurai T."/>
            <person name="Sato F."/>
            <person name="Sato Y."/>
            <person name="Schoof H."/>
            <person name="Seki M."/>
            <person name="Shibata M."/>
            <person name="Shimizu Y."/>
            <person name="Shinozaki K."/>
            <person name="Shinso Y."/>
            <person name="Singh N.K."/>
            <person name="Smith-White B."/>
            <person name="Takeda J."/>
            <person name="Tanino M."/>
            <person name="Tatusova T."/>
            <person name="Thongjuea S."/>
            <person name="Todokoro F."/>
            <person name="Tsugane M."/>
            <person name="Tyagi A.K."/>
            <person name="Vanavichit A."/>
            <person name="Wang A."/>
            <person name="Wing R.A."/>
            <person name="Yamaguchi K."/>
            <person name="Yamamoto M."/>
            <person name="Yamamoto N."/>
            <person name="Yu Y."/>
            <person name="Zhang H."/>
            <person name="Zhao Q."/>
            <person name="Higo K."/>
            <person name="Burr B."/>
            <person name="Gojobori T."/>
            <person name="Sasaki T."/>
        </authorList>
    </citation>
    <scope>NUCLEOTIDE SEQUENCE</scope>
</reference>
<gene>
    <name evidence="11" type="ordered locus">Os11g0654100</name>
    <name evidence="12" type="ORF">OsJ_34686</name>
</gene>
<reference evidence="11 13" key="1">
    <citation type="journal article" date="2005" name="Nature">
        <title>The map-based sequence of the rice genome.</title>
        <authorList>
            <consortium name="International rice genome sequencing project (IRGSP)"/>
            <person name="Matsumoto T."/>
            <person name="Wu J."/>
            <person name="Kanamori H."/>
            <person name="Katayose Y."/>
            <person name="Fujisawa M."/>
            <person name="Namiki N."/>
            <person name="Mizuno H."/>
            <person name="Yamamoto K."/>
            <person name="Antonio B.A."/>
            <person name="Baba T."/>
            <person name="Sakata K."/>
            <person name="Nagamura Y."/>
            <person name="Aoki H."/>
            <person name="Arikawa K."/>
            <person name="Arita K."/>
            <person name="Bito T."/>
            <person name="Chiden Y."/>
            <person name="Fujitsuka N."/>
            <person name="Fukunaka R."/>
            <person name="Hamada M."/>
            <person name="Harada C."/>
            <person name="Hayashi A."/>
            <person name="Hijishita S."/>
            <person name="Honda M."/>
            <person name="Hosokawa S."/>
            <person name="Ichikawa Y."/>
            <person name="Idonuma A."/>
            <person name="Iijima M."/>
            <person name="Ikeda M."/>
            <person name="Ikeno M."/>
            <person name="Ito K."/>
            <person name="Ito S."/>
            <person name="Ito T."/>
            <person name="Ito Y."/>
            <person name="Ito Y."/>
            <person name="Iwabuchi A."/>
            <person name="Kamiya K."/>
            <person name="Karasawa W."/>
            <person name="Kurita K."/>
            <person name="Katagiri S."/>
            <person name="Kikuta A."/>
            <person name="Kobayashi H."/>
            <person name="Kobayashi N."/>
            <person name="Machita K."/>
            <person name="Maehara T."/>
            <person name="Masukawa M."/>
            <person name="Mizubayashi T."/>
            <person name="Mukai Y."/>
            <person name="Nagasaki H."/>
            <person name="Nagata Y."/>
            <person name="Naito S."/>
            <person name="Nakashima M."/>
            <person name="Nakama Y."/>
            <person name="Nakamichi Y."/>
            <person name="Nakamura M."/>
            <person name="Meguro A."/>
            <person name="Negishi M."/>
            <person name="Ohta I."/>
            <person name="Ohta T."/>
            <person name="Okamoto M."/>
            <person name="Ono N."/>
            <person name="Saji S."/>
            <person name="Sakaguchi M."/>
            <person name="Sakai K."/>
            <person name="Shibata M."/>
            <person name="Shimokawa T."/>
            <person name="Song J."/>
            <person name="Takazaki Y."/>
            <person name="Terasawa K."/>
            <person name="Tsugane M."/>
            <person name="Tsuji K."/>
            <person name="Ueda S."/>
            <person name="Waki K."/>
            <person name="Yamagata H."/>
            <person name="Yamamoto M."/>
            <person name="Yamamoto S."/>
            <person name="Yamane H."/>
            <person name="Yoshiki S."/>
            <person name="Yoshihara R."/>
            <person name="Yukawa K."/>
            <person name="Zhong H."/>
            <person name="Yano M."/>
            <person name="Yuan Q."/>
            <person name="Ouyang S."/>
            <person name="Liu J."/>
            <person name="Jones K.M."/>
            <person name="Gansberger K."/>
            <person name="Moffat K."/>
            <person name="Hill J."/>
            <person name="Bera J."/>
            <person name="Fadrosh D."/>
            <person name="Jin S."/>
            <person name="Johri S."/>
            <person name="Kim M."/>
            <person name="Overton L."/>
            <person name="Reardon M."/>
            <person name="Tsitrin T."/>
            <person name="Vuong H."/>
            <person name="Weaver B."/>
            <person name="Ciecko A."/>
            <person name="Tallon L."/>
            <person name="Jackson J."/>
            <person name="Pai G."/>
            <person name="Aken S.V."/>
            <person name="Utterback T."/>
            <person name="Reidmuller S."/>
            <person name="Feldblyum T."/>
            <person name="Hsiao J."/>
            <person name="Zismann V."/>
            <person name="Iobst S."/>
            <person name="de Vazeille A.R."/>
            <person name="Buell C.R."/>
            <person name="Ying K."/>
            <person name="Li Y."/>
            <person name="Lu T."/>
            <person name="Huang Y."/>
            <person name="Zhao Q."/>
            <person name="Feng Q."/>
            <person name="Zhang L."/>
            <person name="Zhu J."/>
            <person name="Weng Q."/>
            <person name="Mu J."/>
            <person name="Lu Y."/>
            <person name="Fan D."/>
            <person name="Liu Y."/>
            <person name="Guan J."/>
            <person name="Zhang Y."/>
            <person name="Yu S."/>
            <person name="Liu X."/>
            <person name="Zhang Y."/>
            <person name="Hong G."/>
            <person name="Han B."/>
            <person name="Choisne N."/>
            <person name="Demange N."/>
            <person name="Orjeda G."/>
            <person name="Samain S."/>
            <person name="Cattolico L."/>
            <person name="Pelletier E."/>
            <person name="Couloux A."/>
            <person name="Segurens B."/>
            <person name="Wincker P."/>
            <person name="D'Hont A."/>
            <person name="Scarpelli C."/>
            <person name="Weissenbach J."/>
            <person name="Salanoubat M."/>
            <person name="Quetier F."/>
            <person name="Yu Y."/>
            <person name="Kim H.R."/>
            <person name="Rambo T."/>
            <person name="Currie J."/>
            <person name="Collura K."/>
            <person name="Luo M."/>
            <person name="Yang T."/>
            <person name="Ammiraju J.S.S."/>
            <person name="Engler F."/>
            <person name="Soderlund C."/>
            <person name="Wing R.A."/>
            <person name="Palmer L.E."/>
            <person name="de la Bastide M."/>
            <person name="Spiegel L."/>
            <person name="Nascimento L."/>
            <person name="Zutavern T."/>
            <person name="O'Shaughnessy A."/>
            <person name="Dike S."/>
            <person name="Dedhia N."/>
            <person name="Preston R."/>
            <person name="Balija V."/>
            <person name="McCombie W.R."/>
            <person name="Chow T."/>
            <person name="Chen H."/>
            <person name="Chung M."/>
            <person name="Chen C."/>
            <person name="Shaw J."/>
            <person name="Wu H."/>
            <person name="Hsiao K."/>
            <person name="Chao Y."/>
            <person name="Chu M."/>
            <person name="Cheng C."/>
            <person name="Hour A."/>
            <person name="Lee P."/>
            <person name="Lin S."/>
            <person name="Lin Y."/>
            <person name="Liou J."/>
            <person name="Liu S."/>
            <person name="Hsing Y."/>
            <person name="Raghuvanshi S."/>
            <person name="Mohanty A."/>
            <person name="Bharti A.K."/>
            <person name="Gaur A."/>
            <person name="Gupta V."/>
            <person name="Kumar D."/>
            <person name="Ravi V."/>
            <person name="Vij S."/>
            <person name="Kapur A."/>
            <person name="Khurana P."/>
            <person name="Khurana P."/>
            <person name="Khurana J.P."/>
            <person name="Tyagi A.K."/>
            <person name="Gaikwad K."/>
            <person name="Singh A."/>
            <person name="Dalal V."/>
            <person name="Srivastava S."/>
            <person name="Dixit A."/>
            <person name="Pal A.K."/>
            <person name="Ghazi I.A."/>
            <person name="Yadav M."/>
            <person name="Pandit A."/>
            <person name="Bhargava A."/>
            <person name="Sureshbabu K."/>
            <person name="Batra K."/>
            <person name="Sharma T.R."/>
            <person name="Mohapatra T."/>
            <person name="Singh N.K."/>
            <person name="Messing J."/>
            <person name="Nelson A.B."/>
            <person name="Fuks G."/>
            <person name="Kavchok S."/>
            <person name="Keizer G."/>
            <person name="Linton E."/>
            <person name="Llaca V."/>
            <person name="Song R."/>
            <person name="Tanyolac B."/>
            <person name="Young S."/>
            <person name="Ho-Il K."/>
            <person name="Hahn J.H."/>
            <person name="Sangsakoo G."/>
            <person name="Vanavichit A."/>
            <person name="de Mattos Luiz.A.T."/>
            <person name="Zimmer P.D."/>
            <person name="Malone G."/>
            <person name="Dellagostin O."/>
            <person name="de Oliveira A.C."/>
            <person name="Bevan M."/>
            <person name="Bancroft I."/>
            <person name="Minx P."/>
            <person name="Cordum H."/>
            <person name="Wilson R."/>
            <person name="Cheng Z."/>
            <person name="Jin W."/>
            <person name="Jiang J."/>
            <person name="Leong S.A."/>
            <person name="Iwama H."/>
            <person name="Gojobori T."/>
            <person name="Itoh T."/>
            <person name="Niimura Y."/>
            <person name="Fujii Y."/>
            <person name="Habara T."/>
            <person name="Sakai H."/>
            <person name="Sato Y."/>
            <person name="Wilson G."/>
            <person name="Kumar K."/>
            <person name="McCouch S."/>
            <person name="Juretic N."/>
            <person name="Hoen D."/>
            <person name="Wright S."/>
            <person name="Bruskiewich R."/>
            <person name="Bureau T."/>
            <person name="Miyao A."/>
            <person name="Hirochika H."/>
            <person name="Nishikawa T."/>
            <person name="Kadowaki K."/>
            <person name="Sugiura M."/>
            <person name="Burr B."/>
            <person name="Sasaki T."/>
        </authorList>
    </citation>
    <scope>NUCLEOTIDE SEQUENCE [LARGE SCALE GENOMIC DNA]</scope>
    <source>
        <strain evidence="13">cv. Nipponbare</strain>
    </source>
</reference>
<dbReference type="Gramene" id="Os11t0654100-01">
    <property type="protein sequence ID" value="Os11t0654100-01"/>
    <property type="gene ID" value="Os11g0654100"/>
</dbReference>
<dbReference type="FunFam" id="1.10.10.10:FF:000322">
    <property type="entry name" value="Probable disease resistance protein At1g63360"/>
    <property type="match status" value="1"/>
</dbReference>
<feature type="domain" description="Disease resistance N-terminal" evidence="8">
    <location>
        <begin position="13"/>
        <end position="101"/>
    </location>
</feature>
<evidence type="ECO:0000259" key="10">
    <source>
        <dbReference type="Pfam" id="PF23598"/>
    </source>
</evidence>
<dbReference type="InterPro" id="IPR027417">
    <property type="entry name" value="P-loop_NTPase"/>
</dbReference>
<evidence type="ECO:0000256" key="5">
    <source>
        <dbReference type="ARBA" id="ARBA00022821"/>
    </source>
</evidence>
<dbReference type="Gene3D" id="1.10.10.10">
    <property type="entry name" value="Winged helix-like DNA-binding domain superfamily/Winged helix DNA-binding domain"/>
    <property type="match status" value="1"/>
</dbReference>
<dbReference type="AlphaFoldDB" id="A0A8J8YE50"/>
<proteinExistence type="inferred from homology"/>
<keyword evidence="5" id="KW-0611">Plant defense</keyword>
<feature type="domain" description="Disease resistance protein winged helix" evidence="9">
    <location>
        <begin position="448"/>
        <end position="519"/>
    </location>
</feature>
<dbReference type="InterPro" id="IPR055414">
    <property type="entry name" value="LRR_R13L4/SHOC2-like"/>
</dbReference>
<accession>A3CDI9</accession>
<evidence type="ECO:0000256" key="2">
    <source>
        <dbReference type="ARBA" id="ARBA00022614"/>
    </source>
</evidence>
<dbReference type="PANTHER" id="PTHR23155">
    <property type="entry name" value="DISEASE RESISTANCE PROTEIN RP"/>
    <property type="match status" value="1"/>
</dbReference>
<accession>A0A8J8YE50</accession>
<evidence type="ECO:0000256" key="3">
    <source>
        <dbReference type="ARBA" id="ARBA00022737"/>
    </source>
</evidence>
<dbReference type="InterPro" id="IPR032675">
    <property type="entry name" value="LRR_dom_sf"/>
</dbReference>
<dbReference type="Pfam" id="PF00931">
    <property type="entry name" value="NB-ARC"/>
    <property type="match status" value="1"/>
</dbReference>
<dbReference type="KEGG" id="dosa:Os11g0654100"/>
<dbReference type="OMA" id="WLMEDQS"/>
<dbReference type="SUPFAM" id="SSF52540">
    <property type="entry name" value="P-loop containing nucleoside triphosphate hydrolases"/>
    <property type="match status" value="1"/>
</dbReference>
<dbReference type="KEGG" id="osa:9266389"/>
<dbReference type="Proteomes" id="UP000000763">
    <property type="component" value="Chromosome 11"/>
</dbReference>
<dbReference type="SMR" id="A0A8J8YE50"/>
<reference evidence="11" key="8">
    <citation type="submission" date="2009-08" db="EMBL/GenBank/DDBJ databases">
        <title>Oryza sativa nipponbare(GA3) genomic DNA, chromosome 11.</title>
        <authorList>
            <consortium name="IRGSP(International Rice Genome Sequencing Project)"/>
        </authorList>
    </citation>
    <scope>NUCLEOTIDE SEQUENCE</scope>
</reference>
<reference evidence="12" key="2">
    <citation type="journal article" date="2005" name="PLoS Biol.">
        <title>The genomes of Oryza sativa: a history of duplications.</title>
        <authorList>
            <person name="Yu J."/>
            <person name="Wang J."/>
            <person name="Lin W."/>
            <person name="Li S."/>
            <person name="Li H."/>
            <person name="Zhou J."/>
            <person name="Ni P."/>
            <person name="Dong W."/>
            <person name="Hu S."/>
            <person name="Zeng C."/>
            <person name="Zhang J."/>
            <person name="Zhang Y."/>
            <person name="Li R."/>
            <person name="Xu Z."/>
            <person name="Li S."/>
            <person name="Li X."/>
            <person name="Zheng H."/>
            <person name="Cong L."/>
            <person name="Lin L."/>
            <person name="Yin J."/>
            <person name="Geng J."/>
            <person name="Li G."/>
            <person name="Shi J."/>
            <person name="Liu J."/>
            <person name="Lv H."/>
            <person name="Li J."/>
            <person name="Wang J."/>
            <person name="Deng Y."/>
            <person name="Ran L."/>
            <person name="Shi X."/>
            <person name="Wang X."/>
            <person name="Wu Q."/>
            <person name="Li C."/>
            <person name="Ren X."/>
            <person name="Wang J."/>
            <person name="Wang X."/>
            <person name="Li D."/>
            <person name="Liu D."/>
            <person name="Zhang X."/>
            <person name="Ji Z."/>
            <person name="Zhao W."/>
            <person name="Sun Y."/>
            <person name="Zhang Z."/>
            <person name="Bao J."/>
            <person name="Han Y."/>
            <person name="Dong L."/>
            <person name="Ji J."/>
            <person name="Chen P."/>
            <person name="Wu S."/>
            <person name="Liu J."/>
            <person name="Xiao Y."/>
            <person name="Bu D."/>
            <person name="Tan J."/>
            <person name="Yang L."/>
            <person name="Ye C."/>
            <person name="Zhang J."/>
            <person name="Xu J."/>
            <person name="Zhou Y."/>
            <person name="Yu Y."/>
            <person name="Zhang B."/>
            <person name="Zhuang S."/>
            <person name="Wei H."/>
            <person name="Liu B."/>
            <person name="Lei M."/>
            <person name="Yu H."/>
            <person name="Li Y."/>
            <person name="Xu H."/>
            <person name="Wei S."/>
            <person name="He X."/>
            <person name="Fang L."/>
            <person name="Zhang Z."/>
            <person name="Zhang Y."/>
            <person name="Huang X."/>
            <person name="Su Z."/>
            <person name="Tong W."/>
            <person name="Li J."/>
            <person name="Tong Z."/>
            <person name="Li S."/>
            <person name="Ye J."/>
            <person name="Wang L."/>
            <person name="Fang L."/>
            <person name="Lei T."/>
            <person name="Chen C."/>
            <person name="Chen H."/>
            <person name="Xu Z."/>
            <person name="Li H."/>
            <person name="Huang H."/>
            <person name="Zhang F."/>
            <person name="Xu H."/>
            <person name="Li N."/>
            <person name="Zhao C."/>
            <person name="Li S."/>
            <person name="Dong L."/>
            <person name="Huang Y."/>
            <person name="Li L."/>
            <person name="Xi Y."/>
            <person name="Qi Q."/>
            <person name="Li W."/>
            <person name="Zhang B."/>
            <person name="Hu W."/>
            <person name="Zhang Y."/>
            <person name="Tian X."/>
            <person name="Jiao Y."/>
            <person name="Liang X."/>
            <person name="Jin J."/>
            <person name="Gao L."/>
            <person name="Zheng W."/>
            <person name="Hao B."/>
            <person name="Liu S."/>
            <person name="Wang W."/>
            <person name="Yuan L."/>
            <person name="Cao M."/>
            <person name="McDermott J."/>
            <person name="Samudrala R."/>
            <person name="Wang J."/>
            <person name="Wong G.K."/>
            <person name="Yang H."/>
        </authorList>
    </citation>
    <scope>NUCLEOTIDE SEQUENCE [LARGE SCALE GENOMIC DNA]</scope>
</reference>
<dbReference type="Gene3D" id="1.20.5.4130">
    <property type="match status" value="1"/>
</dbReference>
<reference evidence="11" key="3">
    <citation type="journal article" date="2006" name="Nucleic Acids Res.">
        <title>The Rice Annotation Project Database (RAP-DB): hub for Oryza sativa ssp. japonica genome information.</title>
        <authorList>
            <person name="Ohyanagi H."/>
            <person name="Tanaka T."/>
            <person name="Sakai H."/>
            <person name="Shigemoto Y."/>
            <person name="Yamaguchi K."/>
            <person name="Habara T."/>
            <person name="Fujii Y."/>
            <person name="Antonio B.A."/>
            <person name="Nagamura Y."/>
            <person name="Imanishi T."/>
            <person name="Ikeo K."/>
            <person name="Itoh T."/>
            <person name="Gojobori T."/>
            <person name="Sasaki T."/>
        </authorList>
    </citation>
    <scope>NUCLEOTIDE SEQUENCE</scope>
</reference>
<evidence type="ECO:0000313" key="11">
    <source>
        <dbReference type="EMBL" id="BAH95414.1"/>
    </source>
</evidence>
<feature type="domain" description="Disease resistance R13L4/SHOC-2-like LRR" evidence="10">
    <location>
        <begin position="569"/>
        <end position="919"/>
    </location>
</feature>
<dbReference type="Pfam" id="PF18052">
    <property type="entry name" value="Rx_N"/>
    <property type="match status" value="1"/>
</dbReference>
<keyword evidence="3" id="KW-0677">Repeat</keyword>
<sequence>MADQLVIGSVKGVLDTLLGRISTVLADKARLLGRVRRDMQFIKDEMEMMDAFLLLLLKQQASTLDRHHYNKCAPWIKQAVELAHDCQDCVEQYAQCVAAGRPPSKGLLSHFQRVSRLVRNLSVCHRLASRIQDIKVRLSEVNDRRKTYDICPRFDTLSQLWEQDDDGEHGDETAWRRSFAFAEPPANLKKSTVNELIRWLMEDQSAGPRLIPIVGVGVEAGKIIAERVYQDSSVAILFDCKAWITVNGAQSHVQILKDILCQVVLPLNKFRSEMDGWNEEELVEKIRCYLRGKIFLVILHDVRDKLIWDHIKLAFPDDCPAGSAIIVTTDNDDKVAQTFSPYKTFNPDSSGHVLNFFLSRAISLLKHEREGWLRKILPCMLIYLEPQIYFMKMLLRFLYYNESGSSSQVYDALGNRGSLHDYWPKKMVELCYFDMPNKYRSCMLYLSIFPPGYKIRRTSLVRRWIVEGLITDGQEMNALEQADNCFDSLVGRLLLCPSDIDASGKVKTCTVLDLVHDVITDLVSGGYDTTFVVTVLAPRELARHLSIRFSTKLHISLSEPIDDILTFLKSLPSSSLLCLLKVLDLDSCKGLKRRHLKNICGIYSLKYLSLRDTDVTELPKEMEKLIHLETLDIRQTNVSVFPRKSLVLPRLKHLLSGHTVCPSEDIVRQQESFSAVHIPHRIGKMRNMEILSHIEVSHGGKELTAVSQLLKLRKLGVVFHDADKDGSDCLLHVIGTLHKCLRSLSVQIRSSSADDGSKGFDMSMMDATLPRFLESLTISGIRSGLPLWIEHLHKLTKVTLRDTSLTESAIHVLGKLVGLRYLRLRHRSYIPGNLTISGREFRNLQFLLIENSDIVSIRFDEGAAPRLERLVWRFTIMDSLVGIDHLLSFRELQLHGDCDTEKIGVILHDISAHPNDPSLKHIPAAGN</sequence>
<protein>
    <submittedName>
        <fullName evidence="11">Os11g0654100 protein</fullName>
    </submittedName>
</protein>
<evidence type="ECO:0000256" key="6">
    <source>
        <dbReference type="ARBA" id="ARBA00023054"/>
    </source>
</evidence>
<dbReference type="InterPro" id="IPR002182">
    <property type="entry name" value="NB-ARC"/>
</dbReference>
<evidence type="ECO:0000256" key="1">
    <source>
        <dbReference type="ARBA" id="ARBA00008894"/>
    </source>
</evidence>
<keyword evidence="6" id="KW-0175">Coiled coil</keyword>
<reference evidence="11" key="5">
    <citation type="journal article" date="2008" name="Nucleic Acids Res.">
        <title>The Rice Annotation Project Database (RAP-DB): 2008 update.</title>
        <authorList>
            <consortium name="The Rice Annotation Project (RAP)"/>
            <person name="Tanaka T."/>
            <person name="Antonio B.A."/>
            <person name="Kikuchi S."/>
            <person name="Matsumoto T."/>
            <person name="Nagamura Y."/>
            <person name="Numa H."/>
            <person name="Sakai H."/>
            <person name="Wu J."/>
            <person name="Itoh T."/>
            <person name="Sasaki T."/>
            <person name="Aono R."/>
            <person name="Fujii Y."/>
            <person name="Habara T."/>
            <person name="Harada E."/>
            <person name="Kanno M."/>
            <person name="Kawahara Y."/>
            <person name="Kawashima H."/>
            <person name="Kubooka H."/>
            <person name="Matsuya A."/>
            <person name="Nakaoka H."/>
            <person name="Saichi N."/>
            <person name="Sanbonmatsu R."/>
            <person name="Sato Y."/>
            <person name="Shinso Y."/>
            <person name="Suzuki M."/>
            <person name="Takeda J."/>
            <person name="Tanino M."/>
            <person name="Todokoro F."/>
            <person name="Yamaguchi K."/>
            <person name="Yamamoto N."/>
            <person name="Yamasaki C."/>
            <person name="Imanishi T."/>
            <person name="Okido T."/>
            <person name="Tada M."/>
            <person name="Ikeo K."/>
            <person name="Tateno Y."/>
            <person name="Gojobori T."/>
            <person name="Lin Y.C."/>
            <person name="Wei F.J."/>
            <person name="Hsing Y.I."/>
            <person name="Zhao Q."/>
            <person name="Han B."/>
            <person name="Kramer M.R."/>
            <person name="McCombie R.W."/>
            <person name="Lonsdale D."/>
            <person name="O'Donovan C.C."/>
            <person name="Whitfield E.J."/>
            <person name="Apweiler R."/>
            <person name="Koyanagi K.O."/>
            <person name="Khurana J.P."/>
            <person name="Raghuvanshi S."/>
            <person name="Singh N.K."/>
            <person name="Tyagi A.K."/>
            <person name="Haberer G."/>
            <person name="Fujisawa M."/>
            <person name="Hosokawa S."/>
            <person name="Ito Y."/>
            <person name="Ikawa H."/>
            <person name="Shibata M."/>
            <person name="Yamamoto M."/>
            <person name="Bruskiewich R.M."/>
            <person name="Hoen D.R."/>
            <person name="Bureau TE."/>
            <person name="Namiki N."/>
            <person name="Ohyanagi H."/>
            <person name="Sakai Y."/>
            <person name="Nobushima S."/>
            <person name="Sakata K."/>
            <person name="Barrero R.A."/>
            <person name="Sato Y."/>
            <person name="Souvorov A."/>
            <person name="Smith-White B."/>
            <person name="Tatusova T."/>
            <person name="An S."/>
            <person name="An G."/>
            <person name="OOta S."/>
            <person name="Fuks G."/>
            <person name="Messing J."/>
            <person name="Christie K.R."/>
            <person name="Lieberherr D."/>
            <person name="Kim H."/>
            <person name="Zuccolo A."/>
            <person name="Wing R.A."/>
            <person name="Nobuta K."/>
            <person name="Green P.J."/>
            <person name="Lu C."/>
            <person name="Meyers BC."/>
            <person name="Chaparro C."/>
            <person name="Piegu B."/>
            <person name="Panaud O."/>
            <person name="Echeverria M."/>
        </authorList>
    </citation>
    <scope>NUCLEOTIDE SEQUENCE</scope>
</reference>